<evidence type="ECO:0000313" key="2">
    <source>
        <dbReference type="Proteomes" id="UP000828390"/>
    </source>
</evidence>
<dbReference type="AlphaFoldDB" id="A0A9D4FN64"/>
<dbReference type="InterPro" id="IPR009003">
    <property type="entry name" value="Peptidase_S1_PA"/>
</dbReference>
<proteinExistence type="predicted"/>
<accession>A0A9D4FN64</accession>
<dbReference type="Proteomes" id="UP000828390">
    <property type="component" value="Unassembled WGS sequence"/>
</dbReference>
<dbReference type="SUPFAM" id="SSF50494">
    <property type="entry name" value="Trypsin-like serine proteases"/>
    <property type="match status" value="1"/>
</dbReference>
<reference evidence="1" key="2">
    <citation type="submission" date="2020-11" db="EMBL/GenBank/DDBJ databases">
        <authorList>
            <person name="McCartney M.A."/>
            <person name="Auch B."/>
            <person name="Kono T."/>
            <person name="Mallez S."/>
            <person name="Becker A."/>
            <person name="Gohl D.M."/>
            <person name="Silverstein K.A.T."/>
            <person name="Koren S."/>
            <person name="Bechman K.B."/>
            <person name="Herman A."/>
            <person name="Abrahante J.E."/>
            <person name="Garbe J."/>
        </authorList>
    </citation>
    <scope>NUCLEOTIDE SEQUENCE</scope>
    <source>
        <strain evidence="1">Duluth1</strain>
        <tissue evidence="1">Whole animal</tissue>
    </source>
</reference>
<gene>
    <name evidence="1" type="ORF">DPMN_155974</name>
</gene>
<name>A0A9D4FN64_DREPO</name>
<comment type="caution">
    <text evidence="1">The sequence shown here is derived from an EMBL/GenBank/DDBJ whole genome shotgun (WGS) entry which is preliminary data.</text>
</comment>
<dbReference type="EMBL" id="JAIWYP010000007">
    <property type="protein sequence ID" value="KAH3802299.1"/>
    <property type="molecule type" value="Genomic_DNA"/>
</dbReference>
<organism evidence="1 2">
    <name type="scientific">Dreissena polymorpha</name>
    <name type="common">Zebra mussel</name>
    <name type="synonym">Mytilus polymorpha</name>
    <dbReference type="NCBI Taxonomy" id="45954"/>
    <lineage>
        <taxon>Eukaryota</taxon>
        <taxon>Metazoa</taxon>
        <taxon>Spiralia</taxon>
        <taxon>Lophotrochozoa</taxon>
        <taxon>Mollusca</taxon>
        <taxon>Bivalvia</taxon>
        <taxon>Autobranchia</taxon>
        <taxon>Heteroconchia</taxon>
        <taxon>Euheterodonta</taxon>
        <taxon>Imparidentia</taxon>
        <taxon>Neoheterodontei</taxon>
        <taxon>Myida</taxon>
        <taxon>Dreissenoidea</taxon>
        <taxon>Dreissenidae</taxon>
        <taxon>Dreissena</taxon>
    </lineage>
</organism>
<evidence type="ECO:0000313" key="1">
    <source>
        <dbReference type="EMBL" id="KAH3802299.1"/>
    </source>
</evidence>
<sequence>MPFCFVPRKYRNQPGDLTVWLGANNRAIAEVTRKVISVKEVQSHEHHVWFESNDIAILQVRKI</sequence>
<reference evidence="1" key="1">
    <citation type="journal article" date="2019" name="bioRxiv">
        <title>The Genome of the Zebra Mussel, Dreissena polymorpha: A Resource for Invasive Species Research.</title>
        <authorList>
            <person name="McCartney M.A."/>
            <person name="Auch B."/>
            <person name="Kono T."/>
            <person name="Mallez S."/>
            <person name="Zhang Y."/>
            <person name="Obille A."/>
            <person name="Becker A."/>
            <person name="Abrahante J.E."/>
            <person name="Garbe J."/>
            <person name="Badalamenti J.P."/>
            <person name="Herman A."/>
            <person name="Mangelson H."/>
            <person name="Liachko I."/>
            <person name="Sullivan S."/>
            <person name="Sone E.D."/>
            <person name="Koren S."/>
            <person name="Silverstein K.A.T."/>
            <person name="Beckman K.B."/>
            <person name="Gohl D.M."/>
        </authorList>
    </citation>
    <scope>NUCLEOTIDE SEQUENCE</scope>
    <source>
        <strain evidence="1">Duluth1</strain>
        <tissue evidence="1">Whole animal</tissue>
    </source>
</reference>
<protein>
    <submittedName>
        <fullName evidence="1">Uncharacterized protein</fullName>
    </submittedName>
</protein>
<keyword evidence="2" id="KW-1185">Reference proteome</keyword>